<name>A0A2H9N2T8_HUBC1</name>
<dbReference type="Proteomes" id="UP000231449">
    <property type="component" value="Unassembled WGS sequence"/>
</dbReference>
<evidence type="ECO:0000313" key="2">
    <source>
        <dbReference type="Proteomes" id="UP000231449"/>
    </source>
</evidence>
<protein>
    <submittedName>
        <fullName evidence="1">Uncharacterized protein</fullName>
    </submittedName>
</protein>
<sequence>METLVKYLNTLFSKVEKNIQEKIQTEEERMSELCRLNMLYGGLLVYLEDIGKIVTPLKKRLSPYKTAAATIAIGGAMLIGGVGGDDNMFDVSQNKIKIVSTVGDSNNYTVGDSNNYTASDSNKLTANLNDVKYCGKYPKVQIVGSEGNISFKPNIYCAVLLLEHLSGEIDLTKKKINTADPGSQDYMLFLKKYVYIKGGPSISGVLNIMDKIGNDESVTIYPNELSDGGDDNGDDDNPFKVEDGDLYMYFDNEGNEDINYWVGPPIKCTTQNSPTL</sequence>
<proteinExistence type="predicted"/>
<evidence type="ECO:0000313" key="1">
    <source>
        <dbReference type="EMBL" id="PIX28215.1"/>
    </source>
</evidence>
<dbReference type="AlphaFoldDB" id="A0A2H9N2T8"/>
<organism evidence="1 2">
    <name type="scientific">Huberarchaeum crystalense</name>
    <dbReference type="NCBI Taxonomy" id="2014257"/>
    <lineage>
        <taxon>Archaea</taxon>
        <taxon>Candidatus Huberarchaeota</taxon>
        <taxon>Candidatus Huberarchaeia</taxon>
        <taxon>Candidatus Huberarchaeales</taxon>
        <taxon>Candidatus Huberarchaeaceae</taxon>
        <taxon>Candidatus Huberarchaeum</taxon>
    </lineage>
</organism>
<accession>A0A2H9N2T8</accession>
<dbReference type="EMBL" id="PFIH01000020">
    <property type="protein sequence ID" value="PIX28215.1"/>
    <property type="molecule type" value="Genomic_DNA"/>
</dbReference>
<reference evidence="2" key="1">
    <citation type="submission" date="2017-09" db="EMBL/GenBank/DDBJ databases">
        <title>Depth-based differentiation of microbial function through sediment-hosted aquifers and enrichment of novel symbionts in the deep terrestrial subsurface.</title>
        <authorList>
            <person name="Probst A.J."/>
            <person name="Ladd B."/>
            <person name="Jarett J.K."/>
            <person name="Geller-Mcgrath D.E."/>
            <person name="Sieber C.M.K."/>
            <person name="Emerson J.B."/>
            <person name="Anantharaman K."/>
            <person name="Thomas B.C."/>
            <person name="Malmstrom R."/>
            <person name="Stieglmeier M."/>
            <person name="Klingl A."/>
            <person name="Woyke T."/>
            <person name="Ryan C.M."/>
            <person name="Banfield J.F."/>
        </authorList>
    </citation>
    <scope>NUCLEOTIDE SEQUENCE [LARGE SCALE GENOMIC DNA]</scope>
</reference>
<comment type="caution">
    <text evidence="1">The sequence shown here is derived from an EMBL/GenBank/DDBJ whole genome shotgun (WGS) entry which is preliminary data.</text>
</comment>
<gene>
    <name evidence="1" type="ORF">COZ66_00665</name>
</gene>